<comment type="caution">
    <text evidence="1">The sequence shown here is derived from an EMBL/GenBank/DDBJ whole genome shotgun (WGS) entry which is preliminary data.</text>
</comment>
<sequence>MTKKHKKLSAGATDRVIGMAWQDRCSFERIEDVSGLTEPEVIKLMRANLKPSSFRRWRKRVSGRVTKHRKRFKRFEAFKGSFE</sequence>
<dbReference type="InterPro" id="IPR019882">
    <property type="entry name" value="CHP03643"/>
</dbReference>
<dbReference type="OrthoDB" id="289296at2"/>
<reference evidence="1 2" key="1">
    <citation type="submission" date="2018-05" db="EMBL/GenBank/DDBJ databases">
        <title>Coraliomargarita sinensis sp. nov., isolated from a marine solar saltern.</title>
        <authorList>
            <person name="Zhou L.Y."/>
        </authorList>
    </citation>
    <scope>NUCLEOTIDE SEQUENCE [LARGE SCALE GENOMIC DNA]</scope>
    <source>
        <strain evidence="1 2">WN38</strain>
    </source>
</reference>
<name>A0A317ZJ79_9BACT</name>
<dbReference type="Proteomes" id="UP000247099">
    <property type="component" value="Unassembled WGS sequence"/>
</dbReference>
<dbReference type="EMBL" id="QHJQ01000002">
    <property type="protein sequence ID" value="PXA05042.1"/>
    <property type="molecule type" value="Genomic_DNA"/>
</dbReference>
<dbReference type="Pfam" id="PF10985">
    <property type="entry name" value="DUF2805"/>
    <property type="match status" value="1"/>
</dbReference>
<dbReference type="NCBIfam" id="TIGR03643">
    <property type="entry name" value="TIGR03643 family protein"/>
    <property type="match status" value="1"/>
</dbReference>
<gene>
    <name evidence="1" type="ORF">DDZ13_03500</name>
</gene>
<dbReference type="InParanoid" id="A0A317ZJ79"/>
<dbReference type="RefSeq" id="WP_110130043.1">
    <property type="nucleotide sequence ID" value="NZ_QHJQ01000002.1"/>
</dbReference>
<accession>A0A317ZJ79</accession>
<protein>
    <submittedName>
        <fullName evidence="1">TIGR03643 family protein</fullName>
    </submittedName>
</protein>
<evidence type="ECO:0000313" key="2">
    <source>
        <dbReference type="Proteomes" id="UP000247099"/>
    </source>
</evidence>
<dbReference type="AlphaFoldDB" id="A0A317ZJ79"/>
<evidence type="ECO:0000313" key="1">
    <source>
        <dbReference type="EMBL" id="PXA05042.1"/>
    </source>
</evidence>
<organism evidence="1 2">
    <name type="scientific">Coraliomargarita sinensis</name>
    <dbReference type="NCBI Taxonomy" id="2174842"/>
    <lineage>
        <taxon>Bacteria</taxon>
        <taxon>Pseudomonadati</taxon>
        <taxon>Verrucomicrobiota</taxon>
        <taxon>Opitutia</taxon>
        <taxon>Puniceicoccales</taxon>
        <taxon>Coraliomargaritaceae</taxon>
        <taxon>Coraliomargarita</taxon>
    </lineage>
</organism>
<keyword evidence="2" id="KW-1185">Reference proteome</keyword>
<proteinExistence type="predicted"/>